<feature type="transmembrane region" description="Helical" evidence="1">
    <location>
        <begin position="27"/>
        <end position="50"/>
    </location>
</feature>
<name>A0A9D4BR87_DREPO</name>
<sequence length="96" mass="10724">MRDVTQSTESQVIIKDAKETTVRFIELLAIVIGIGTVTVLGVVVVVVIVVRQRKRHLQLTNNKSPVTMSAYSDYKANCQVTVEKAVLDNNFHVNRN</sequence>
<dbReference type="EMBL" id="JAIWYP010000015">
    <property type="protein sequence ID" value="KAH3702302.1"/>
    <property type="molecule type" value="Genomic_DNA"/>
</dbReference>
<dbReference type="AlphaFoldDB" id="A0A9D4BR87"/>
<evidence type="ECO:0000313" key="2">
    <source>
        <dbReference type="EMBL" id="KAH3702302.1"/>
    </source>
</evidence>
<keyword evidence="1" id="KW-0472">Membrane</keyword>
<proteinExistence type="predicted"/>
<evidence type="ECO:0000256" key="1">
    <source>
        <dbReference type="SAM" id="Phobius"/>
    </source>
</evidence>
<keyword evidence="3" id="KW-1185">Reference proteome</keyword>
<comment type="caution">
    <text evidence="2">The sequence shown here is derived from an EMBL/GenBank/DDBJ whole genome shotgun (WGS) entry which is preliminary data.</text>
</comment>
<reference evidence="2" key="1">
    <citation type="journal article" date="2019" name="bioRxiv">
        <title>The Genome of the Zebra Mussel, Dreissena polymorpha: A Resource for Invasive Species Research.</title>
        <authorList>
            <person name="McCartney M.A."/>
            <person name="Auch B."/>
            <person name="Kono T."/>
            <person name="Mallez S."/>
            <person name="Zhang Y."/>
            <person name="Obille A."/>
            <person name="Becker A."/>
            <person name="Abrahante J.E."/>
            <person name="Garbe J."/>
            <person name="Badalamenti J.P."/>
            <person name="Herman A."/>
            <person name="Mangelson H."/>
            <person name="Liachko I."/>
            <person name="Sullivan S."/>
            <person name="Sone E.D."/>
            <person name="Koren S."/>
            <person name="Silverstein K.A.T."/>
            <person name="Beckman K.B."/>
            <person name="Gohl D.M."/>
        </authorList>
    </citation>
    <scope>NUCLEOTIDE SEQUENCE</scope>
    <source>
        <strain evidence="2">Duluth1</strain>
        <tissue evidence="2">Whole animal</tissue>
    </source>
</reference>
<reference evidence="2" key="2">
    <citation type="submission" date="2020-11" db="EMBL/GenBank/DDBJ databases">
        <authorList>
            <person name="McCartney M.A."/>
            <person name="Auch B."/>
            <person name="Kono T."/>
            <person name="Mallez S."/>
            <person name="Becker A."/>
            <person name="Gohl D.M."/>
            <person name="Silverstein K.A.T."/>
            <person name="Koren S."/>
            <person name="Bechman K.B."/>
            <person name="Herman A."/>
            <person name="Abrahante J.E."/>
            <person name="Garbe J."/>
        </authorList>
    </citation>
    <scope>NUCLEOTIDE SEQUENCE</scope>
    <source>
        <strain evidence="2">Duluth1</strain>
        <tissue evidence="2">Whole animal</tissue>
    </source>
</reference>
<protein>
    <submittedName>
        <fullName evidence="2">Uncharacterized protein</fullName>
    </submittedName>
</protein>
<accession>A0A9D4BR87</accession>
<evidence type="ECO:0000313" key="3">
    <source>
        <dbReference type="Proteomes" id="UP000828390"/>
    </source>
</evidence>
<gene>
    <name evidence="2" type="ORF">DPMN_077315</name>
</gene>
<organism evidence="2 3">
    <name type="scientific">Dreissena polymorpha</name>
    <name type="common">Zebra mussel</name>
    <name type="synonym">Mytilus polymorpha</name>
    <dbReference type="NCBI Taxonomy" id="45954"/>
    <lineage>
        <taxon>Eukaryota</taxon>
        <taxon>Metazoa</taxon>
        <taxon>Spiralia</taxon>
        <taxon>Lophotrochozoa</taxon>
        <taxon>Mollusca</taxon>
        <taxon>Bivalvia</taxon>
        <taxon>Autobranchia</taxon>
        <taxon>Heteroconchia</taxon>
        <taxon>Euheterodonta</taxon>
        <taxon>Imparidentia</taxon>
        <taxon>Neoheterodontei</taxon>
        <taxon>Myida</taxon>
        <taxon>Dreissenoidea</taxon>
        <taxon>Dreissenidae</taxon>
        <taxon>Dreissena</taxon>
    </lineage>
</organism>
<keyword evidence="1" id="KW-0812">Transmembrane</keyword>
<dbReference type="Proteomes" id="UP000828390">
    <property type="component" value="Unassembled WGS sequence"/>
</dbReference>
<keyword evidence="1" id="KW-1133">Transmembrane helix</keyword>